<evidence type="ECO:0000313" key="3">
    <source>
        <dbReference type="EMBL" id="GET07673.1"/>
    </source>
</evidence>
<dbReference type="SUPFAM" id="SSF54593">
    <property type="entry name" value="Glyoxalase/Bleomycin resistance protein/Dihydroxybiphenyl dioxygenase"/>
    <property type="match status" value="1"/>
</dbReference>
<reference evidence="3" key="1">
    <citation type="submission" date="2019-10" db="EMBL/GenBank/DDBJ databases">
        <title>Lactobacillus agilis SY111 Whole Genome Sequencing Project.</title>
        <authorList>
            <person name="Suzuki S."/>
            <person name="Endo A."/>
            <person name="Maeno S."/>
            <person name="Shiwa Y."/>
            <person name="Matsutani M."/>
            <person name="Kajikawa A."/>
        </authorList>
    </citation>
    <scope>NUCLEOTIDE SEQUENCE</scope>
    <source>
        <strain evidence="3">SY111</strain>
    </source>
</reference>
<dbReference type="GO" id="GO:0046872">
    <property type="term" value="F:metal ion binding"/>
    <property type="evidence" value="ECO:0007669"/>
    <property type="project" value="UniProtKB-KW"/>
</dbReference>
<dbReference type="Gene3D" id="3.10.180.10">
    <property type="entry name" value="2,3-Dihydroxybiphenyl 1,2-Dioxygenase, domain 1"/>
    <property type="match status" value="1"/>
</dbReference>
<dbReference type="Proteomes" id="UP000494178">
    <property type="component" value="Unassembled WGS sequence"/>
</dbReference>
<dbReference type="InterPro" id="IPR004360">
    <property type="entry name" value="Glyas_Fos-R_dOase_dom"/>
</dbReference>
<dbReference type="EMBL" id="BLAN01000028">
    <property type="protein sequence ID" value="GET07673.1"/>
    <property type="molecule type" value="Genomic_DNA"/>
</dbReference>
<dbReference type="AlphaFoldDB" id="A0A6F9XQW8"/>
<proteinExistence type="predicted"/>
<keyword evidence="1" id="KW-0479">Metal-binding</keyword>
<dbReference type="RefSeq" id="WP_172585562.1">
    <property type="nucleotide sequence ID" value="NZ_BLAN01000028.1"/>
</dbReference>
<dbReference type="PROSITE" id="PS51819">
    <property type="entry name" value="VOC"/>
    <property type="match status" value="1"/>
</dbReference>
<name>A0A6F9XQW8_9LACO</name>
<evidence type="ECO:0000259" key="2">
    <source>
        <dbReference type="PROSITE" id="PS51819"/>
    </source>
</evidence>
<accession>A0A6F9XQW8</accession>
<gene>
    <name evidence="3" type="ORF">SY111_02970</name>
</gene>
<evidence type="ECO:0000256" key="1">
    <source>
        <dbReference type="ARBA" id="ARBA00022723"/>
    </source>
</evidence>
<dbReference type="PANTHER" id="PTHR36113:SF6">
    <property type="entry name" value="FOSFOMYCIN RESISTANCE PROTEIN FOSX"/>
    <property type="match status" value="1"/>
</dbReference>
<organism evidence="3">
    <name type="scientific">Ligilactobacillus agilis</name>
    <dbReference type="NCBI Taxonomy" id="1601"/>
    <lineage>
        <taxon>Bacteria</taxon>
        <taxon>Bacillati</taxon>
        <taxon>Bacillota</taxon>
        <taxon>Bacilli</taxon>
        <taxon>Lactobacillales</taxon>
        <taxon>Lactobacillaceae</taxon>
        <taxon>Ligilactobacillus</taxon>
    </lineage>
</organism>
<protein>
    <recommendedName>
        <fullName evidence="2">VOC domain-containing protein</fullName>
    </recommendedName>
</protein>
<dbReference type="InterPro" id="IPR051332">
    <property type="entry name" value="Fosfomycin_Res_Enzymes"/>
</dbReference>
<comment type="caution">
    <text evidence="3">The sequence shown here is derived from an EMBL/GenBank/DDBJ whole genome shotgun (WGS) entry which is preliminary data.</text>
</comment>
<dbReference type="Pfam" id="PF00903">
    <property type="entry name" value="Glyoxalase"/>
    <property type="match status" value="1"/>
</dbReference>
<sequence length="129" mass="15261">MDHLEIYVSNLKTSYAFYSWLLPQLGFEAYQNWADGFSFRKKDFYLVFVQTQAKYLANGYNRCNVGLNHLAFSVGSRAKVDFFKKQLEQRQVTLLYPERYPYAGGKDHYACFFEDPDRIKLEIVARKKD</sequence>
<dbReference type="InterPro" id="IPR037523">
    <property type="entry name" value="VOC_core"/>
</dbReference>
<dbReference type="InterPro" id="IPR029068">
    <property type="entry name" value="Glyas_Bleomycin-R_OHBP_Dase"/>
</dbReference>
<dbReference type="PANTHER" id="PTHR36113">
    <property type="entry name" value="LYASE, PUTATIVE-RELATED-RELATED"/>
    <property type="match status" value="1"/>
</dbReference>
<feature type="domain" description="VOC" evidence="2">
    <location>
        <begin position="1"/>
        <end position="126"/>
    </location>
</feature>